<sequence>MASTGMTTFGEILSLRHGTSSGETPDIKDWITFPTLLTRDVAIRLLQWSACDLLLE</sequence>
<dbReference type="AlphaFoldDB" id="A0A2P2IN15"/>
<reference evidence="1" key="1">
    <citation type="submission" date="2018-02" db="EMBL/GenBank/DDBJ databases">
        <title>Rhizophora mucronata_Transcriptome.</title>
        <authorList>
            <person name="Meera S.P."/>
            <person name="Sreeshan A."/>
            <person name="Augustine A."/>
        </authorList>
    </citation>
    <scope>NUCLEOTIDE SEQUENCE</scope>
    <source>
        <tissue evidence="1">Leaf</tissue>
    </source>
</reference>
<proteinExistence type="predicted"/>
<protein>
    <submittedName>
        <fullName evidence="1">Uncharacterized protein</fullName>
    </submittedName>
</protein>
<dbReference type="EMBL" id="GGEC01002120">
    <property type="protein sequence ID" value="MBW82603.1"/>
    <property type="molecule type" value="Transcribed_RNA"/>
</dbReference>
<accession>A0A2P2IN15</accession>
<organism evidence="1">
    <name type="scientific">Rhizophora mucronata</name>
    <name type="common">Asiatic mangrove</name>
    <dbReference type="NCBI Taxonomy" id="61149"/>
    <lineage>
        <taxon>Eukaryota</taxon>
        <taxon>Viridiplantae</taxon>
        <taxon>Streptophyta</taxon>
        <taxon>Embryophyta</taxon>
        <taxon>Tracheophyta</taxon>
        <taxon>Spermatophyta</taxon>
        <taxon>Magnoliopsida</taxon>
        <taxon>eudicotyledons</taxon>
        <taxon>Gunneridae</taxon>
        <taxon>Pentapetalae</taxon>
        <taxon>rosids</taxon>
        <taxon>fabids</taxon>
        <taxon>Malpighiales</taxon>
        <taxon>Rhizophoraceae</taxon>
        <taxon>Rhizophora</taxon>
    </lineage>
</organism>
<evidence type="ECO:0000313" key="1">
    <source>
        <dbReference type="EMBL" id="MBW82603.1"/>
    </source>
</evidence>
<name>A0A2P2IN15_RHIMU</name>